<proteinExistence type="predicted"/>
<feature type="region of interest" description="Disordered" evidence="1">
    <location>
        <begin position="58"/>
        <end position="88"/>
    </location>
</feature>
<evidence type="ECO:0000313" key="2">
    <source>
        <dbReference type="EMBL" id="CAB0017384.1"/>
    </source>
</evidence>
<evidence type="ECO:0000256" key="1">
    <source>
        <dbReference type="SAM" id="MobiDB-lite"/>
    </source>
</evidence>
<organism evidence="2 3">
    <name type="scientific">Nesidiocoris tenuis</name>
    <dbReference type="NCBI Taxonomy" id="355587"/>
    <lineage>
        <taxon>Eukaryota</taxon>
        <taxon>Metazoa</taxon>
        <taxon>Ecdysozoa</taxon>
        <taxon>Arthropoda</taxon>
        <taxon>Hexapoda</taxon>
        <taxon>Insecta</taxon>
        <taxon>Pterygota</taxon>
        <taxon>Neoptera</taxon>
        <taxon>Paraneoptera</taxon>
        <taxon>Hemiptera</taxon>
        <taxon>Heteroptera</taxon>
        <taxon>Panheteroptera</taxon>
        <taxon>Cimicomorpha</taxon>
        <taxon>Miridae</taxon>
        <taxon>Dicyphina</taxon>
        <taxon>Nesidiocoris</taxon>
    </lineage>
</organism>
<evidence type="ECO:0000313" key="3">
    <source>
        <dbReference type="Proteomes" id="UP000479000"/>
    </source>
</evidence>
<name>A0A6H5HH70_9HEMI</name>
<gene>
    <name evidence="2" type="ORF">NTEN_LOCUS21401</name>
</gene>
<dbReference type="EMBL" id="CADCXU010031330">
    <property type="protein sequence ID" value="CAB0017384.1"/>
    <property type="molecule type" value="Genomic_DNA"/>
</dbReference>
<protein>
    <submittedName>
        <fullName evidence="2">Uncharacterized protein</fullName>
    </submittedName>
</protein>
<dbReference type="Proteomes" id="UP000479000">
    <property type="component" value="Unassembled WGS sequence"/>
</dbReference>
<reference evidence="2 3" key="1">
    <citation type="submission" date="2020-02" db="EMBL/GenBank/DDBJ databases">
        <authorList>
            <person name="Ferguson B K."/>
        </authorList>
    </citation>
    <scope>NUCLEOTIDE SEQUENCE [LARGE SCALE GENOMIC DNA]</scope>
</reference>
<feature type="compositionally biased region" description="Polar residues" evidence="1">
    <location>
        <begin position="75"/>
        <end position="88"/>
    </location>
</feature>
<accession>A0A6H5HH70</accession>
<feature type="non-terminal residue" evidence="2">
    <location>
        <position position="88"/>
    </location>
</feature>
<sequence>MSTLENHHRMSKAWRGCRNCLAIDHTTYFCMNRPQCTECPGKHNSLLHFSTQVINKTQKPVPVETPSHPAENISPAGTSSYHSMTDSC</sequence>
<keyword evidence="3" id="KW-1185">Reference proteome</keyword>
<dbReference type="AlphaFoldDB" id="A0A6H5HH70"/>